<name>A0A832QY63_9RHOB</name>
<evidence type="ECO:0000256" key="1">
    <source>
        <dbReference type="SAM" id="SignalP"/>
    </source>
</evidence>
<sequence length="126" mass="13421">MKRIGLLASYILFATQASAQMVTGNDLVAACEGSSGEQQGFCVGYIMGATEGIRLGVGAPFMIEGDKTPDEINEISNSLLMYCAIPEVTAAQNVAVVKKFLGENPEKLHFPARGLLLQAFQAAYKC</sequence>
<dbReference type="Pfam" id="PF18602">
    <property type="entry name" value="Rap1a"/>
    <property type="match status" value="1"/>
</dbReference>
<evidence type="ECO:0000313" key="4">
    <source>
        <dbReference type="Proteomes" id="UP000580830"/>
    </source>
</evidence>
<gene>
    <name evidence="3" type="ORF">GXX24_11080</name>
</gene>
<evidence type="ECO:0000259" key="2">
    <source>
        <dbReference type="Pfam" id="PF18602"/>
    </source>
</evidence>
<reference evidence="3 4" key="1">
    <citation type="journal article" date="2020" name="Biotechnol. Biofuels">
        <title>New insights from the biogas microbiome by comprehensive genome-resolved metagenomics of nearly 1600 species originating from multiple anaerobic digesters.</title>
        <authorList>
            <person name="Campanaro S."/>
            <person name="Treu L."/>
            <person name="Rodriguez-R L.M."/>
            <person name="Kovalovszki A."/>
            <person name="Ziels R.M."/>
            <person name="Maus I."/>
            <person name="Zhu X."/>
            <person name="Kougias P.G."/>
            <person name="Basile A."/>
            <person name="Luo G."/>
            <person name="Schluter A."/>
            <person name="Konstantinidis K.T."/>
            <person name="Angelidaki I."/>
        </authorList>
    </citation>
    <scope>NUCLEOTIDE SEQUENCE [LARGE SCALE GENOMIC DNA]</scope>
    <source>
        <strain evidence="3">AS04akNAM_125</strain>
    </source>
</reference>
<feature type="signal peptide" evidence="1">
    <location>
        <begin position="1"/>
        <end position="19"/>
    </location>
</feature>
<dbReference type="EMBL" id="DULP01000169">
    <property type="protein sequence ID" value="HHW34665.1"/>
    <property type="molecule type" value="Genomic_DNA"/>
</dbReference>
<evidence type="ECO:0000313" key="3">
    <source>
        <dbReference type="EMBL" id="HHW34665.1"/>
    </source>
</evidence>
<dbReference type="Proteomes" id="UP000580830">
    <property type="component" value="Unassembled WGS sequence"/>
</dbReference>
<accession>A0A832QY63</accession>
<feature type="domain" description="Rap1a immunity protein" evidence="2">
    <location>
        <begin position="23"/>
        <end position="126"/>
    </location>
</feature>
<dbReference type="InterPro" id="IPR041238">
    <property type="entry name" value="Rap1a"/>
</dbReference>
<organism evidence="3 4">
    <name type="scientific">Paracoccus solventivorans</name>
    <dbReference type="NCBI Taxonomy" id="53463"/>
    <lineage>
        <taxon>Bacteria</taxon>
        <taxon>Pseudomonadati</taxon>
        <taxon>Pseudomonadota</taxon>
        <taxon>Alphaproteobacteria</taxon>
        <taxon>Rhodobacterales</taxon>
        <taxon>Paracoccaceae</taxon>
        <taxon>Paracoccus</taxon>
    </lineage>
</organism>
<proteinExistence type="predicted"/>
<protein>
    <recommendedName>
        <fullName evidence="2">Rap1a immunity protein domain-containing protein</fullName>
    </recommendedName>
</protein>
<keyword evidence="1" id="KW-0732">Signal</keyword>
<comment type="caution">
    <text evidence="3">The sequence shown here is derived from an EMBL/GenBank/DDBJ whole genome shotgun (WGS) entry which is preliminary data.</text>
</comment>
<dbReference type="AlphaFoldDB" id="A0A832QY63"/>
<feature type="chain" id="PRO_5032728315" description="Rap1a immunity protein domain-containing protein" evidence="1">
    <location>
        <begin position="20"/>
        <end position="126"/>
    </location>
</feature>
<dbReference type="RefSeq" id="WP_303730677.1">
    <property type="nucleotide sequence ID" value="NZ_DULP01000169.1"/>
</dbReference>